<dbReference type="EMBL" id="BGPR01009160">
    <property type="protein sequence ID" value="GBN38311.1"/>
    <property type="molecule type" value="Genomic_DNA"/>
</dbReference>
<proteinExistence type="predicted"/>
<evidence type="ECO:0000313" key="3">
    <source>
        <dbReference type="Proteomes" id="UP000499080"/>
    </source>
</evidence>
<reference evidence="2 3" key="1">
    <citation type="journal article" date="2019" name="Sci. Rep.">
        <title>Orb-weaving spider Araneus ventricosus genome elucidates the spidroin gene catalogue.</title>
        <authorList>
            <person name="Kono N."/>
            <person name="Nakamura H."/>
            <person name="Ohtoshi R."/>
            <person name="Moran D.A.P."/>
            <person name="Shinohara A."/>
            <person name="Yoshida Y."/>
            <person name="Fujiwara M."/>
            <person name="Mori M."/>
            <person name="Tomita M."/>
            <person name="Arakawa K."/>
        </authorList>
    </citation>
    <scope>NUCLEOTIDE SEQUENCE [LARGE SCALE GENOMIC DNA]</scope>
</reference>
<dbReference type="Proteomes" id="UP000499080">
    <property type="component" value="Unassembled WGS sequence"/>
</dbReference>
<feature type="region of interest" description="Disordered" evidence="1">
    <location>
        <begin position="32"/>
        <end position="51"/>
    </location>
</feature>
<gene>
    <name evidence="2" type="ORF">AVEN_123341_1</name>
</gene>
<name>A0A4Y2NG57_ARAVE</name>
<comment type="caution">
    <text evidence="2">The sequence shown here is derived from an EMBL/GenBank/DDBJ whole genome shotgun (WGS) entry which is preliminary data.</text>
</comment>
<keyword evidence="3" id="KW-1185">Reference proteome</keyword>
<sequence>MFPEAYLFLLTIRVIKQDSDSSVIHTGRLKIKRTTPEPTRRPDTSIPHHREELSPSRNITYARIHKESSVEYCLEILPRFYLVPQN</sequence>
<accession>A0A4Y2NG57</accession>
<dbReference type="AlphaFoldDB" id="A0A4Y2NG57"/>
<evidence type="ECO:0000256" key="1">
    <source>
        <dbReference type="SAM" id="MobiDB-lite"/>
    </source>
</evidence>
<evidence type="ECO:0000313" key="2">
    <source>
        <dbReference type="EMBL" id="GBN38311.1"/>
    </source>
</evidence>
<protein>
    <submittedName>
        <fullName evidence="2">Uncharacterized protein</fullName>
    </submittedName>
</protein>
<feature type="compositionally biased region" description="Basic and acidic residues" evidence="1">
    <location>
        <begin position="34"/>
        <end position="51"/>
    </location>
</feature>
<organism evidence="2 3">
    <name type="scientific">Araneus ventricosus</name>
    <name type="common">Orbweaver spider</name>
    <name type="synonym">Epeira ventricosa</name>
    <dbReference type="NCBI Taxonomy" id="182803"/>
    <lineage>
        <taxon>Eukaryota</taxon>
        <taxon>Metazoa</taxon>
        <taxon>Ecdysozoa</taxon>
        <taxon>Arthropoda</taxon>
        <taxon>Chelicerata</taxon>
        <taxon>Arachnida</taxon>
        <taxon>Araneae</taxon>
        <taxon>Araneomorphae</taxon>
        <taxon>Entelegynae</taxon>
        <taxon>Araneoidea</taxon>
        <taxon>Araneidae</taxon>
        <taxon>Araneus</taxon>
    </lineage>
</organism>